<evidence type="ECO:0000313" key="2">
    <source>
        <dbReference type="EMBL" id="AJE04799.1"/>
    </source>
</evidence>
<protein>
    <submittedName>
        <fullName evidence="2">Uncharacterized protein</fullName>
    </submittedName>
</protein>
<reference evidence="2 3" key="1">
    <citation type="journal article" date="2015" name="Genome Announc.">
        <title>Complete Genome of Geobacter pickeringii G13T, a Metal-Reducing Isolate from Sedimentary Kaolin Deposits.</title>
        <authorList>
            <person name="Badalamenti J.P."/>
            <person name="Bond D.R."/>
        </authorList>
    </citation>
    <scope>NUCLEOTIDE SEQUENCE [LARGE SCALE GENOMIC DNA]</scope>
    <source>
        <strain evidence="2 3">G13</strain>
    </source>
</reference>
<dbReference type="KEGG" id="gpi:GPICK_03705"/>
<dbReference type="AlphaFoldDB" id="A0A0B5BI01"/>
<organism evidence="2 3">
    <name type="scientific">Geobacter pickeringii</name>
    <dbReference type="NCBI Taxonomy" id="345632"/>
    <lineage>
        <taxon>Bacteria</taxon>
        <taxon>Pseudomonadati</taxon>
        <taxon>Thermodesulfobacteriota</taxon>
        <taxon>Desulfuromonadia</taxon>
        <taxon>Geobacterales</taxon>
        <taxon>Geobacteraceae</taxon>
        <taxon>Geobacter</taxon>
    </lineage>
</organism>
<sequence>MNSLLFISDDMRAAELIADLQSHSTARIRLSPDFDQGLKEVFDNRPVAVFIQSEISGISGETVARHIKTLLRGDAPRIVLVHSAPLKPQGGKKWFDGTVDLALPEAELRESFRAEVTAASAGLWQESPAVDAVNPTPVAGFSLQEEEAAAPSVSEVASSPEQGREFEFFDWETPASASAPATSAEPPPAPPVVPEVEEFHPILASDGRMGEPEPSVPPEAVASLPVDLTPAEFVPPAAVTPADVAVPVAVPAPETPPVEPAAPPPVPDQRRLPTVADFNAETIIVPPPEPLDPPGATAAETACGGNRVLFSSVAGVALVAAVCAGVYFYSATPRTELPERKPAGTVPAPPPAPAPHPPSPAPVPAASSPGLPAFIPAAHRDAAYTKTNPGWERYVAKTREFRLFRENGALRAVQIIPRGSAVLPEGVVDGALKDLTGAPSRTVLTRSVTGKYLVERGRTAGNGEFVAYRQKRGGLRGVVISLP</sequence>
<gene>
    <name evidence="2" type="ORF">GPICK_03705</name>
</gene>
<proteinExistence type="predicted"/>
<feature type="region of interest" description="Disordered" evidence="1">
    <location>
        <begin position="175"/>
        <end position="194"/>
    </location>
</feature>
<feature type="compositionally biased region" description="Low complexity" evidence="1">
    <location>
        <begin position="175"/>
        <end position="184"/>
    </location>
</feature>
<evidence type="ECO:0000256" key="1">
    <source>
        <dbReference type="SAM" id="MobiDB-lite"/>
    </source>
</evidence>
<keyword evidence="3" id="KW-1185">Reference proteome</keyword>
<evidence type="ECO:0000313" key="3">
    <source>
        <dbReference type="Proteomes" id="UP000057609"/>
    </source>
</evidence>
<dbReference type="EMBL" id="CP009788">
    <property type="protein sequence ID" value="AJE04799.1"/>
    <property type="molecule type" value="Genomic_DNA"/>
</dbReference>
<dbReference type="OrthoDB" id="5397530at2"/>
<dbReference type="HOGENOM" id="CLU_672256_0_0_7"/>
<feature type="compositionally biased region" description="Pro residues" evidence="1">
    <location>
        <begin position="347"/>
        <end position="363"/>
    </location>
</feature>
<feature type="region of interest" description="Disordered" evidence="1">
    <location>
        <begin position="337"/>
        <end position="368"/>
    </location>
</feature>
<accession>A0A0B5BI01</accession>
<dbReference type="Proteomes" id="UP000057609">
    <property type="component" value="Chromosome"/>
</dbReference>
<name>A0A0B5BI01_9BACT</name>